<organism evidence="1 2">
    <name type="scientific">Halocaridina rubra</name>
    <name type="common">Hawaiian red shrimp</name>
    <dbReference type="NCBI Taxonomy" id="373956"/>
    <lineage>
        <taxon>Eukaryota</taxon>
        <taxon>Metazoa</taxon>
        <taxon>Ecdysozoa</taxon>
        <taxon>Arthropoda</taxon>
        <taxon>Crustacea</taxon>
        <taxon>Multicrustacea</taxon>
        <taxon>Malacostraca</taxon>
        <taxon>Eumalacostraca</taxon>
        <taxon>Eucarida</taxon>
        <taxon>Decapoda</taxon>
        <taxon>Pleocyemata</taxon>
        <taxon>Caridea</taxon>
        <taxon>Atyoidea</taxon>
        <taxon>Atyidae</taxon>
        <taxon>Halocaridina</taxon>
    </lineage>
</organism>
<gene>
    <name evidence="1" type="ORF">SK128_002879</name>
</gene>
<dbReference type="EMBL" id="JAXCGZ010021469">
    <property type="protein sequence ID" value="KAK7051118.1"/>
    <property type="molecule type" value="Genomic_DNA"/>
</dbReference>
<name>A0AAN8WJS7_HALRR</name>
<dbReference type="AlphaFoldDB" id="A0AAN8WJS7"/>
<evidence type="ECO:0000313" key="1">
    <source>
        <dbReference type="EMBL" id="KAK7051118.1"/>
    </source>
</evidence>
<protein>
    <submittedName>
        <fullName evidence="1">Uncharacterized protein</fullName>
    </submittedName>
</protein>
<keyword evidence="2" id="KW-1185">Reference proteome</keyword>
<feature type="non-terminal residue" evidence="1">
    <location>
        <position position="1"/>
    </location>
</feature>
<proteinExistence type="predicted"/>
<reference evidence="1 2" key="1">
    <citation type="submission" date="2023-11" db="EMBL/GenBank/DDBJ databases">
        <title>Halocaridina rubra genome assembly.</title>
        <authorList>
            <person name="Smith C."/>
        </authorList>
    </citation>
    <scope>NUCLEOTIDE SEQUENCE [LARGE SCALE GENOMIC DNA]</scope>
    <source>
        <strain evidence="1">EP-1</strain>
        <tissue evidence="1">Whole</tissue>
    </source>
</reference>
<dbReference type="Proteomes" id="UP001381693">
    <property type="component" value="Unassembled WGS sequence"/>
</dbReference>
<sequence>QAKNLATEIPYEILEKVLLESMLSQCALVSIANKTPSSSSLITEVGIQEGGLISPGRGRY</sequence>
<comment type="caution">
    <text evidence="1">The sequence shown here is derived from an EMBL/GenBank/DDBJ whole genome shotgun (WGS) entry which is preliminary data.</text>
</comment>
<evidence type="ECO:0000313" key="2">
    <source>
        <dbReference type="Proteomes" id="UP001381693"/>
    </source>
</evidence>
<accession>A0AAN8WJS7</accession>